<dbReference type="InterPro" id="IPR050458">
    <property type="entry name" value="LolB"/>
</dbReference>
<reference evidence="3" key="1">
    <citation type="submission" date="2018-09" db="EMBL/GenBank/DDBJ databases">
        <title>Chryseolinea sp. KIS68-18 isolated from soil.</title>
        <authorList>
            <person name="Weon H.-Y."/>
            <person name="Kwon S.-W."/>
            <person name="Lee S.A."/>
        </authorList>
    </citation>
    <scope>NUCLEOTIDE SEQUENCE [LARGE SCALE GENOMIC DNA]</scope>
    <source>
        <strain evidence="3">KIS68-18</strain>
    </source>
</reference>
<dbReference type="AlphaFoldDB" id="A0A385SFT8"/>
<feature type="compositionally biased region" description="Basic and acidic residues" evidence="1">
    <location>
        <begin position="107"/>
        <end position="121"/>
    </location>
</feature>
<dbReference type="OrthoDB" id="9768066at2"/>
<dbReference type="RefSeq" id="WP_119753405.1">
    <property type="nucleotide sequence ID" value="NZ_CP032382.1"/>
</dbReference>
<proteinExistence type="predicted"/>
<evidence type="ECO:0000313" key="2">
    <source>
        <dbReference type="EMBL" id="AYB30099.1"/>
    </source>
</evidence>
<dbReference type="InterPro" id="IPR043737">
    <property type="entry name" value="DUF5682"/>
</dbReference>
<protein>
    <submittedName>
        <fullName evidence="2">Uncharacterized protein</fullName>
    </submittedName>
</protein>
<dbReference type="EMBL" id="CP032382">
    <property type="protein sequence ID" value="AYB30099.1"/>
    <property type="molecule type" value="Genomic_DNA"/>
</dbReference>
<evidence type="ECO:0000256" key="1">
    <source>
        <dbReference type="SAM" id="MobiDB-lite"/>
    </source>
</evidence>
<evidence type="ECO:0000313" key="3">
    <source>
        <dbReference type="Proteomes" id="UP000266183"/>
    </source>
</evidence>
<organism evidence="2 3">
    <name type="scientific">Chryseolinea soli</name>
    <dbReference type="NCBI Taxonomy" id="2321403"/>
    <lineage>
        <taxon>Bacteria</taxon>
        <taxon>Pseudomonadati</taxon>
        <taxon>Bacteroidota</taxon>
        <taxon>Cytophagia</taxon>
        <taxon>Cytophagales</taxon>
        <taxon>Fulvivirgaceae</taxon>
        <taxon>Chryseolinea</taxon>
    </lineage>
</organism>
<keyword evidence="3" id="KW-1185">Reference proteome</keyword>
<dbReference type="Pfam" id="PF18934">
    <property type="entry name" value="DUF5682"/>
    <property type="match status" value="1"/>
</dbReference>
<sequence length="770" mass="85917">MSIHVLGIRHHGPGSARNVKAFLEQSRPDIVLVEGPPEGDELLRWAAHSELKPPVAILAYRPDKPQRAVFYPFAEFSPEWQAIQYGARQNVPVRFMDLPLSHRFALDKDEDKKETEKKETDEKEDDGITSAALSNAEASIEEYRDPLKYLAVAAGFDDGERWWEYMFEQRMDHQGTFEAVHEAMRALRSELPEKKEVVEKLREAHMRKMIRQAEKDGFANIVVICGAWHAPALTDMPKAKEDADLLKGLAKVKVETTWIPWTYNRLTYASGYGAGINSPGWYSHLWHYPLDNGVQWMAKVAQVFRNHEMDTSVAHIIEAVRLAEALSSLRGISKSGLAELNEATLAVLCNGDDILLELIRDALIVSDTIGAVPAEIPKPPLLQDVERTQKKLRLPAEAGNKDLLLDLREELHLERSIFLHRLQLLGVTWGHLAHVRGKGTFKEQWQLRWEPEYSILIIEKGSWGNTLEEAVIHYVAHEAQEATSLGQVCDLLAKVIPSDLPEAAETLINSINNLAAATGDVMQLLEVLPSLVSVSRYGNVRQTDETMLLGIVNSMIARICVSLPPACVAVDDDAAQKITEHLYQLSESIALLNQAEQREEWHETLRVICDNVNTAPLVAGYSTRLLADAKVMEGNVLADRFHFALTLAGTPSVAASWMEGFLKGSGTILLLDERLWTLVNDWVRGIREEDFIALLPLLRRTFSQFTHAERRKIGEKAKRPGSGHVTANASGEDAVDHERGIASLPVVMQLLGLKNKPGAPTPITPEANIV</sequence>
<dbReference type="PANTHER" id="PTHR30634:SF14">
    <property type="match status" value="1"/>
</dbReference>
<gene>
    <name evidence="2" type="ORF">D4L85_05680</name>
</gene>
<feature type="region of interest" description="Disordered" evidence="1">
    <location>
        <begin position="107"/>
        <end position="132"/>
    </location>
</feature>
<name>A0A385SFT8_9BACT</name>
<dbReference type="KEGG" id="chk:D4L85_05680"/>
<dbReference type="PANTHER" id="PTHR30634">
    <property type="entry name" value="OUTER MEMBRANE LOLAB LIPOPROTEIN INSERTION APPARATUS"/>
    <property type="match status" value="1"/>
</dbReference>
<accession>A0A385SFT8</accession>
<dbReference type="Proteomes" id="UP000266183">
    <property type="component" value="Chromosome"/>
</dbReference>